<evidence type="ECO:0000256" key="11">
    <source>
        <dbReference type="ARBA" id="ARBA00039461"/>
    </source>
</evidence>
<feature type="domain" description="Four-carbon acid sugar kinase nucleotide binding" evidence="14">
    <location>
        <begin position="252"/>
        <end position="408"/>
    </location>
</feature>
<evidence type="ECO:0000256" key="10">
    <source>
        <dbReference type="ARBA" id="ARBA00039095"/>
    </source>
</evidence>
<name>A0A8J7LVM4_9RHOB</name>
<comment type="catalytic activity">
    <reaction evidence="7">
        <text>3-dehydro-L-erythronate + ATP = 3-dehydro-4-O-phospho-L-erythronate + ADP + H(+)</text>
        <dbReference type="Rhea" id="RHEA:52552"/>
        <dbReference type="ChEBI" id="CHEBI:15378"/>
        <dbReference type="ChEBI" id="CHEBI:30616"/>
        <dbReference type="ChEBI" id="CHEBI:136592"/>
        <dbReference type="ChEBI" id="CHEBI:136670"/>
        <dbReference type="ChEBI" id="CHEBI:456216"/>
        <dbReference type="EC" id="2.7.1.217"/>
    </reaction>
</comment>
<dbReference type="GO" id="GO:0016301">
    <property type="term" value="F:kinase activity"/>
    <property type="evidence" value="ECO:0007669"/>
    <property type="project" value="UniProtKB-KW"/>
</dbReference>
<dbReference type="Proteomes" id="UP000619079">
    <property type="component" value="Unassembled WGS sequence"/>
</dbReference>
<evidence type="ECO:0000259" key="13">
    <source>
        <dbReference type="Pfam" id="PF07005"/>
    </source>
</evidence>
<evidence type="ECO:0000256" key="7">
    <source>
        <dbReference type="ARBA" id="ARBA00035898"/>
    </source>
</evidence>
<keyword evidence="4 15" id="KW-0418">Kinase</keyword>
<keyword evidence="2" id="KW-0808">Transferase</keyword>
<evidence type="ECO:0000256" key="4">
    <source>
        <dbReference type="ARBA" id="ARBA00022777"/>
    </source>
</evidence>
<dbReference type="Gene3D" id="3.40.980.20">
    <property type="entry name" value="Four-carbon acid sugar kinase, nucleotide binding domain"/>
    <property type="match status" value="1"/>
</dbReference>
<evidence type="ECO:0000313" key="16">
    <source>
        <dbReference type="Proteomes" id="UP000619079"/>
    </source>
</evidence>
<evidence type="ECO:0000256" key="6">
    <source>
        <dbReference type="ARBA" id="ARBA00023277"/>
    </source>
</evidence>
<evidence type="ECO:0000256" key="2">
    <source>
        <dbReference type="ARBA" id="ARBA00022679"/>
    </source>
</evidence>
<dbReference type="InterPro" id="IPR010737">
    <property type="entry name" value="4-carb_acid_sugar_kinase_N"/>
</dbReference>
<dbReference type="SUPFAM" id="SSF142764">
    <property type="entry name" value="YgbK-like"/>
    <property type="match status" value="1"/>
</dbReference>
<dbReference type="AlphaFoldDB" id="A0A8J7LVM4"/>
<evidence type="ECO:0000259" key="14">
    <source>
        <dbReference type="Pfam" id="PF17042"/>
    </source>
</evidence>
<comment type="similarity">
    <text evidence="1">Belongs to the four-carbon acid sugar kinase family.</text>
</comment>
<comment type="catalytic activity">
    <reaction evidence="8">
        <text>3-dehydro-D-erythronate + ATP = 3-dehydro-4-O-phospho-D-erythronate + ADP + H(+)</text>
        <dbReference type="Rhea" id="RHEA:52556"/>
        <dbReference type="ChEBI" id="CHEBI:15378"/>
        <dbReference type="ChEBI" id="CHEBI:30616"/>
        <dbReference type="ChEBI" id="CHEBI:57958"/>
        <dbReference type="ChEBI" id="CHEBI:136593"/>
        <dbReference type="ChEBI" id="CHEBI:456216"/>
        <dbReference type="EC" id="2.7.1.217"/>
    </reaction>
</comment>
<dbReference type="Pfam" id="PF07005">
    <property type="entry name" value="SBD_N"/>
    <property type="match status" value="1"/>
</dbReference>
<keyword evidence="3" id="KW-0547">Nucleotide-binding</keyword>
<dbReference type="EC" id="2.7.1.217" evidence="10"/>
<feature type="domain" description="Four-carbon acid sugar kinase N-terminal" evidence="13">
    <location>
        <begin position="3"/>
        <end position="228"/>
    </location>
</feature>
<dbReference type="EMBL" id="JAELVR010000004">
    <property type="protein sequence ID" value="MBJ6371280.1"/>
    <property type="molecule type" value="Genomic_DNA"/>
</dbReference>
<dbReference type="InterPro" id="IPR031475">
    <property type="entry name" value="NBD_C"/>
</dbReference>
<evidence type="ECO:0000256" key="12">
    <source>
        <dbReference type="ARBA" id="ARBA00041377"/>
    </source>
</evidence>
<evidence type="ECO:0000256" key="5">
    <source>
        <dbReference type="ARBA" id="ARBA00022840"/>
    </source>
</evidence>
<dbReference type="InterPro" id="IPR042213">
    <property type="entry name" value="NBD_C_sf"/>
</dbReference>
<keyword evidence="5" id="KW-0067">ATP-binding</keyword>
<organism evidence="15 16">
    <name type="scientific">Sedimentitalea arenosa</name>
    <dbReference type="NCBI Taxonomy" id="2798803"/>
    <lineage>
        <taxon>Bacteria</taxon>
        <taxon>Pseudomonadati</taxon>
        <taxon>Pseudomonadota</taxon>
        <taxon>Alphaproteobacteria</taxon>
        <taxon>Rhodobacterales</taxon>
        <taxon>Paracoccaceae</taxon>
        <taxon>Sedimentitalea</taxon>
    </lineage>
</organism>
<dbReference type="InterPro" id="IPR037051">
    <property type="entry name" value="4-carb_acid_sugar_kinase_N_sf"/>
</dbReference>
<accession>A0A8J7LVM4</accession>
<proteinExistence type="inferred from homology"/>
<evidence type="ECO:0000256" key="1">
    <source>
        <dbReference type="ARBA" id="ARBA00005715"/>
    </source>
</evidence>
<dbReference type="InterPro" id="IPR050007">
    <property type="entry name" value="OtnK"/>
</dbReference>
<dbReference type="Pfam" id="PF17042">
    <property type="entry name" value="NBD_C"/>
    <property type="match status" value="1"/>
</dbReference>
<evidence type="ECO:0000256" key="3">
    <source>
        <dbReference type="ARBA" id="ARBA00022741"/>
    </source>
</evidence>
<keyword evidence="16" id="KW-1185">Reference proteome</keyword>
<dbReference type="GO" id="GO:0005524">
    <property type="term" value="F:ATP binding"/>
    <property type="evidence" value="ECO:0007669"/>
    <property type="project" value="UniProtKB-KW"/>
</dbReference>
<sequence length="416" mass="43408">MCIGAIADDYTGATDLAVTLVKGGMRVAQLFGVPESPIDIGAADAVVIALKSRTIAPPDAVAQSLAALDWLRARGAHQVMFKYCSTFDSTERGNIGPVADALLEALQAPLALVCPAFPVNRRTVYMGHLFVGEQLLSESPMRDHPLTPMRDSNLVSLMAAQSRHTVGLVPHPVVARGADEVRSAIGKLQTDGRRYAVLDAIDDHDLRTIGQAAADHALITGGSGIALGLPANFGFTASDAPPVRPEVQGRSVVLAGSCSTATRAQIDHVRDIWPNWKIDAEALAEGPDPCADILAWARETPAGSPLLIHASDDPATVARVQARLGADRAGALVEQTMARLATGLRAAGFSRMVVAGGETSGAVVGALDLPALEICGEIDPGVPWTRTLSGPPMALALKSGNFGGVDFFDKAFKVLA</sequence>
<protein>
    <recommendedName>
        <fullName evidence="11">3-oxo-tetronate kinase</fullName>
        <ecNumber evidence="10">2.7.1.217</ecNumber>
    </recommendedName>
    <alternativeName>
        <fullName evidence="12">3-dehydrotetronate 4-kinase</fullName>
    </alternativeName>
</protein>
<keyword evidence="6" id="KW-0119">Carbohydrate metabolism</keyword>
<evidence type="ECO:0000256" key="8">
    <source>
        <dbReference type="ARBA" id="ARBA00036346"/>
    </source>
</evidence>
<dbReference type="Gene3D" id="3.40.50.10840">
    <property type="entry name" value="Putative sugar-binding, N-terminal domain"/>
    <property type="match status" value="1"/>
</dbReference>
<gene>
    <name evidence="15" type="ORF">JF290_07045</name>
</gene>
<dbReference type="NCBIfam" id="NF043035">
    <property type="entry name" value="OxoTetrKin"/>
    <property type="match status" value="1"/>
</dbReference>
<evidence type="ECO:0000313" key="15">
    <source>
        <dbReference type="EMBL" id="MBJ6371280.1"/>
    </source>
</evidence>
<comment type="caution">
    <text evidence="15">The sequence shown here is derived from an EMBL/GenBank/DDBJ whole genome shotgun (WGS) entry which is preliminary data.</text>
</comment>
<evidence type="ECO:0000256" key="9">
    <source>
        <dbReference type="ARBA" id="ARBA00037335"/>
    </source>
</evidence>
<comment type="function">
    <text evidence="9">Catalyzes the ATP-dependent phosphorylation of 3-oxo-tetronate to 3-oxo-tetronate 4-phosphate.</text>
</comment>
<reference evidence="15" key="1">
    <citation type="submission" date="2020-12" db="EMBL/GenBank/DDBJ databases">
        <title>Sedimentitalea sp. nov., isolated from sand in Incheon.</title>
        <authorList>
            <person name="Kim W."/>
        </authorList>
    </citation>
    <scope>NUCLEOTIDE SEQUENCE</scope>
    <source>
        <strain evidence="15">CAU 1593</strain>
    </source>
</reference>